<gene>
    <name evidence="2" type="ORF">FNJ06_13230</name>
</gene>
<accession>A0A5Y3UZL3</accession>
<comment type="caution">
    <text evidence="2">The sequence shown here is derived from an EMBL/GenBank/DDBJ whole genome shotgun (WGS) entry which is preliminary data.</text>
</comment>
<protein>
    <recommendedName>
        <fullName evidence="3">Integrase</fullName>
    </recommendedName>
</protein>
<dbReference type="Proteomes" id="UP000839824">
    <property type="component" value="Unassembled WGS sequence"/>
</dbReference>
<dbReference type="GO" id="GO:0006310">
    <property type="term" value="P:DNA recombination"/>
    <property type="evidence" value="ECO:0007669"/>
    <property type="project" value="UniProtKB-KW"/>
</dbReference>
<dbReference type="InterPro" id="IPR013762">
    <property type="entry name" value="Integrase-like_cat_sf"/>
</dbReference>
<name>A0A5Y3UZL3_SALER</name>
<reference evidence="2" key="1">
    <citation type="submission" date="2019-07" db="EMBL/GenBank/DDBJ databases">
        <authorList>
            <person name="Ashton P.M."/>
            <person name="Dallman T."/>
            <person name="Nair S."/>
            <person name="De Pinna E."/>
            <person name="Peters T."/>
            <person name="Grant K."/>
        </authorList>
    </citation>
    <scope>NUCLEOTIDE SEQUENCE [LARGE SCALE GENOMIC DNA]</scope>
    <source>
        <strain evidence="2">598112</strain>
    </source>
</reference>
<dbReference type="SUPFAM" id="SSF56349">
    <property type="entry name" value="DNA breaking-rejoining enzymes"/>
    <property type="match status" value="1"/>
</dbReference>
<evidence type="ECO:0000313" key="2">
    <source>
        <dbReference type="EMBL" id="ECJ2326542.1"/>
    </source>
</evidence>
<organism evidence="2">
    <name type="scientific">Salmonella enterica subsp. salamae</name>
    <dbReference type="NCBI Taxonomy" id="59202"/>
    <lineage>
        <taxon>Bacteria</taxon>
        <taxon>Pseudomonadati</taxon>
        <taxon>Pseudomonadota</taxon>
        <taxon>Gammaproteobacteria</taxon>
        <taxon>Enterobacterales</taxon>
        <taxon>Enterobacteriaceae</taxon>
        <taxon>Salmonella</taxon>
    </lineage>
</organism>
<dbReference type="Gene3D" id="1.10.443.10">
    <property type="entry name" value="Intergrase catalytic core"/>
    <property type="match status" value="1"/>
</dbReference>
<dbReference type="EMBL" id="AAIXRY010000012">
    <property type="protein sequence ID" value="ECJ2326542.1"/>
    <property type="molecule type" value="Genomic_DNA"/>
</dbReference>
<dbReference type="InterPro" id="IPR011010">
    <property type="entry name" value="DNA_brk_join_enz"/>
</dbReference>
<dbReference type="GO" id="GO:0015074">
    <property type="term" value="P:DNA integration"/>
    <property type="evidence" value="ECO:0007669"/>
    <property type="project" value="InterPro"/>
</dbReference>
<keyword evidence="1" id="KW-0233">DNA recombination</keyword>
<sequence>MFTYGLVSDNDPLGISVSNGIEFNIPNNPRNNIQRLNASKPGERYLSFAEIKKIDLIFNESPLELDPDLKALLMLGIYTCGQRPFELAHSQKSLYDADNNKLTIAKEFTKLNRNNVIYICASAKRILEEQTKRYPDSDFYFPGRNYEKQQKVYNAKVKADPLKRALKPTMGFGLNQ</sequence>
<evidence type="ECO:0008006" key="3">
    <source>
        <dbReference type="Google" id="ProtNLM"/>
    </source>
</evidence>
<proteinExistence type="predicted"/>
<evidence type="ECO:0000256" key="1">
    <source>
        <dbReference type="ARBA" id="ARBA00023172"/>
    </source>
</evidence>
<dbReference type="GO" id="GO:0003677">
    <property type="term" value="F:DNA binding"/>
    <property type="evidence" value="ECO:0007669"/>
    <property type="project" value="InterPro"/>
</dbReference>
<dbReference type="AlphaFoldDB" id="A0A5Y3UZL3"/>